<evidence type="ECO:0000256" key="1">
    <source>
        <dbReference type="ARBA" id="ARBA00007637"/>
    </source>
</evidence>
<comment type="similarity">
    <text evidence="1">Belongs to the NAD(P)-dependent epimerase/dehydratase family.</text>
</comment>
<dbReference type="Gene3D" id="3.40.50.720">
    <property type="entry name" value="NAD(P)-binding Rossmann-like Domain"/>
    <property type="match status" value="1"/>
</dbReference>
<comment type="caution">
    <text evidence="3">The sequence shown here is derived from an EMBL/GenBank/DDBJ whole genome shotgun (WGS) entry which is preliminary data.</text>
</comment>
<sequence length="355" mass="38374">MELLRQAHPACLAAGAEAADASVGAGRGVVMVTGGAGFIGCHTVAALLARGLHDVILVDNLSSHGYSCSVKATNIKWLQTLATKSSGRLQVEQRDITDRMAMKSLFDNGVDVVCHLAARAGARESIYFPEECINTNVSGTAILLELAALSACKNFIYASSGSVYGAQTSSFAPQQQMREDSRLGQPLSPYAVSKAAAEAMAGVYHRLYKLPTTGLRFFTIYGPRGRPEMAPFKFMNLLYRGLPIEQYGDGSSWRDYTFVDDAVDGILAAIDKPHDCEIFNIGAGKPVCLSEFISTLELVMGCKATVIRKKEPKGDIVGTFADIQKSRLLLGYNPKVDLKEGLGRLYAWFQESLLN</sequence>
<keyword evidence="4" id="KW-1185">Reference proteome</keyword>
<evidence type="ECO:0000259" key="2">
    <source>
        <dbReference type="Pfam" id="PF01370"/>
    </source>
</evidence>
<dbReference type="OrthoDB" id="202470at2759"/>
<dbReference type="Pfam" id="PF01370">
    <property type="entry name" value="Epimerase"/>
    <property type="match status" value="1"/>
</dbReference>
<dbReference type="InterPro" id="IPR001509">
    <property type="entry name" value="Epimerase_deHydtase"/>
</dbReference>
<dbReference type="SUPFAM" id="SSF51735">
    <property type="entry name" value="NAD(P)-binding Rossmann-fold domains"/>
    <property type="match status" value="1"/>
</dbReference>
<dbReference type="InterPro" id="IPR036291">
    <property type="entry name" value="NAD(P)-bd_dom_sf"/>
</dbReference>
<dbReference type="AlphaFoldDB" id="A0A9D4V6X5"/>
<gene>
    <name evidence="3" type="ORF">GOP47_0004124</name>
</gene>
<dbReference type="EMBL" id="JABFUD020000004">
    <property type="protein sequence ID" value="KAI5080941.1"/>
    <property type="molecule type" value="Genomic_DNA"/>
</dbReference>
<dbReference type="PANTHER" id="PTHR43000">
    <property type="entry name" value="DTDP-D-GLUCOSE 4,6-DEHYDRATASE-RELATED"/>
    <property type="match status" value="1"/>
</dbReference>
<evidence type="ECO:0000313" key="3">
    <source>
        <dbReference type="EMBL" id="KAI5080941.1"/>
    </source>
</evidence>
<feature type="domain" description="NAD-dependent epimerase/dehydratase" evidence="2">
    <location>
        <begin position="30"/>
        <end position="282"/>
    </location>
</feature>
<protein>
    <recommendedName>
        <fullName evidence="2">NAD-dependent epimerase/dehydratase domain-containing protein</fullName>
    </recommendedName>
</protein>
<dbReference type="Proteomes" id="UP000886520">
    <property type="component" value="Chromosome 4"/>
</dbReference>
<proteinExistence type="inferred from homology"/>
<dbReference type="Gene3D" id="3.90.25.10">
    <property type="entry name" value="UDP-galactose 4-epimerase, domain 1"/>
    <property type="match status" value="1"/>
</dbReference>
<accession>A0A9D4V6X5</accession>
<evidence type="ECO:0000313" key="4">
    <source>
        <dbReference type="Proteomes" id="UP000886520"/>
    </source>
</evidence>
<organism evidence="3 4">
    <name type="scientific">Adiantum capillus-veneris</name>
    <name type="common">Maidenhair fern</name>
    <dbReference type="NCBI Taxonomy" id="13818"/>
    <lineage>
        <taxon>Eukaryota</taxon>
        <taxon>Viridiplantae</taxon>
        <taxon>Streptophyta</taxon>
        <taxon>Embryophyta</taxon>
        <taxon>Tracheophyta</taxon>
        <taxon>Polypodiopsida</taxon>
        <taxon>Polypodiidae</taxon>
        <taxon>Polypodiales</taxon>
        <taxon>Pteridineae</taxon>
        <taxon>Pteridaceae</taxon>
        <taxon>Vittarioideae</taxon>
        <taxon>Adiantum</taxon>
    </lineage>
</organism>
<name>A0A9D4V6X5_ADICA</name>
<dbReference type="PRINTS" id="PR01713">
    <property type="entry name" value="NUCEPIMERASE"/>
</dbReference>
<reference evidence="3" key="1">
    <citation type="submission" date="2021-01" db="EMBL/GenBank/DDBJ databases">
        <title>Adiantum capillus-veneris genome.</title>
        <authorList>
            <person name="Fang Y."/>
            <person name="Liao Q."/>
        </authorList>
    </citation>
    <scope>NUCLEOTIDE SEQUENCE</scope>
    <source>
        <strain evidence="3">H3</strain>
        <tissue evidence="3">Leaf</tissue>
    </source>
</reference>